<proteinExistence type="predicted"/>
<dbReference type="InterPro" id="IPR042160">
    <property type="entry name" value="HD-Zip_IV"/>
</dbReference>
<gene>
    <name evidence="2" type="ORF">OIU74_003818</name>
</gene>
<feature type="domain" description="HD-Zip IV C-terminal" evidence="1">
    <location>
        <begin position="16"/>
        <end position="76"/>
    </location>
</feature>
<comment type="caution">
    <text evidence="2">The sequence shown here is derived from an EMBL/GenBank/DDBJ whole genome shotgun (WGS) entry which is preliminary data.</text>
</comment>
<dbReference type="InterPro" id="IPR057993">
    <property type="entry name" value="HD-Zip_IV_C"/>
</dbReference>
<keyword evidence="2" id="KW-0371">Homeobox</keyword>
<reference evidence="2" key="2">
    <citation type="journal article" date="2023" name="Int. J. Mol. Sci.">
        <title>De Novo Assembly and Annotation of 11 Diverse Shrub Willow (Salix) Genomes Reveals Novel Gene Organization in Sex-Linked Regions.</title>
        <authorList>
            <person name="Hyden B."/>
            <person name="Feng K."/>
            <person name="Yates T.B."/>
            <person name="Jawdy S."/>
            <person name="Cereghino C."/>
            <person name="Smart L.B."/>
            <person name="Muchero W."/>
        </authorList>
    </citation>
    <scope>NUCLEOTIDE SEQUENCE</scope>
    <source>
        <tissue evidence="2">Shoot tip</tissue>
    </source>
</reference>
<dbReference type="PANTHER" id="PTHR45654:SF93">
    <property type="entry name" value="HOMEOBOX-LEUCINE ZIPPER PROTEIN HDG2-RELATED"/>
    <property type="match status" value="1"/>
</dbReference>
<dbReference type="Pfam" id="PF25797">
    <property type="entry name" value="PDF2_C"/>
    <property type="match status" value="1"/>
</dbReference>
<dbReference type="EMBL" id="JAPFFM010000010">
    <property type="protein sequence ID" value="KAJ6738926.1"/>
    <property type="molecule type" value="Genomic_DNA"/>
</dbReference>
<protein>
    <submittedName>
        <fullName evidence="2">HOMEOBOX-LEUCINE ZIPPER PROTEIN MERISTEM L1</fullName>
    </submittedName>
</protein>
<reference evidence="2" key="1">
    <citation type="submission" date="2022-11" db="EMBL/GenBank/DDBJ databases">
        <authorList>
            <person name="Hyden B.L."/>
            <person name="Feng K."/>
            <person name="Yates T."/>
            <person name="Jawdy S."/>
            <person name="Smart L.B."/>
            <person name="Muchero W."/>
        </authorList>
    </citation>
    <scope>NUCLEOTIDE SEQUENCE</scope>
    <source>
        <tissue evidence="2">Shoot tip</tissue>
    </source>
</reference>
<dbReference type="GO" id="GO:0003677">
    <property type="term" value="F:DNA binding"/>
    <property type="evidence" value="ECO:0007669"/>
    <property type="project" value="UniProtKB-KW"/>
</dbReference>
<evidence type="ECO:0000259" key="1">
    <source>
        <dbReference type="Pfam" id="PF25797"/>
    </source>
</evidence>
<dbReference type="Proteomes" id="UP001151752">
    <property type="component" value="Chromosome 4"/>
</dbReference>
<dbReference type="AlphaFoldDB" id="A0A9Q0ZLI0"/>
<evidence type="ECO:0000313" key="2">
    <source>
        <dbReference type="EMBL" id="KAJ6738926.1"/>
    </source>
</evidence>
<evidence type="ECO:0000313" key="3">
    <source>
        <dbReference type="Proteomes" id="UP001151752"/>
    </source>
</evidence>
<name>A0A9Q0ZLI0_9ROSI</name>
<accession>A0A9Q0ZLI0</accession>
<sequence>MTTNIPAGDADVITNQKGRKSMMKLAEKMAISFYLASASLSSTLSGTGADDVGVMTSKSVDDPGRSLGIVLSAATSS</sequence>
<keyword evidence="3" id="KW-1185">Reference proteome</keyword>
<dbReference type="PANTHER" id="PTHR45654">
    <property type="entry name" value="HOMEOBOX-LEUCINE ZIPPER PROTEIN MERISTEM L1"/>
    <property type="match status" value="1"/>
</dbReference>
<organism evidence="2 3">
    <name type="scientific">Salix koriyanagi</name>
    <dbReference type="NCBI Taxonomy" id="2511006"/>
    <lineage>
        <taxon>Eukaryota</taxon>
        <taxon>Viridiplantae</taxon>
        <taxon>Streptophyta</taxon>
        <taxon>Embryophyta</taxon>
        <taxon>Tracheophyta</taxon>
        <taxon>Spermatophyta</taxon>
        <taxon>Magnoliopsida</taxon>
        <taxon>eudicotyledons</taxon>
        <taxon>Gunneridae</taxon>
        <taxon>Pentapetalae</taxon>
        <taxon>rosids</taxon>
        <taxon>fabids</taxon>
        <taxon>Malpighiales</taxon>
        <taxon>Salicaceae</taxon>
        <taxon>Saliceae</taxon>
        <taxon>Salix</taxon>
    </lineage>
</organism>
<keyword evidence="2" id="KW-0238">DNA-binding</keyword>